<gene>
    <name evidence="1" type="ORF">PYW08_002158</name>
</gene>
<dbReference type="Proteomes" id="UP001231649">
    <property type="component" value="Chromosome 12"/>
</dbReference>
<organism evidence="1 2">
    <name type="scientific">Mythimna loreyi</name>
    <dbReference type="NCBI Taxonomy" id="667449"/>
    <lineage>
        <taxon>Eukaryota</taxon>
        <taxon>Metazoa</taxon>
        <taxon>Ecdysozoa</taxon>
        <taxon>Arthropoda</taxon>
        <taxon>Hexapoda</taxon>
        <taxon>Insecta</taxon>
        <taxon>Pterygota</taxon>
        <taxon>Neoptera</taxon>
        <taxon>Endopterygota</taxon>
        <taxon>Lepidoptera</taxon>
        <taxon>Glossata</taxon>
        <taxon>Ditrysia</taxon>
        <taxon>Noctuoidea</taxon>
        <taxon>Noctuidae</taxon>
        <taxon>Noctuinae</taxon>
        <taxon>Hadenini</taxon>
        <taxon>Mythimna</taxon>
    </lineage>
</organism>
<dbReference type="EMBL" id="CM056788">
    <property type="protein sequence ID" value="KAJ8730745.1"/>
    <property type="molecule type" value="Genomic_DNA"/>
</dbReference>
<reference evidence="1" key="1">
    <citation type="submission" date="2023-03" db="EMBL/GenBank/DDBJ databases">
        <title>Chromosome-level genomes of two armyworms, Mythimna separata and Mythimna loreyi, provide insights into the biosynthesis and reception of sex pheromones.</title>
        <authorList>
            <person name="Zhao H."/>
        </authorList>
    </citation>
    <scope>NUCLEOTIDE SEQUENCE</scope>
    <source>
        <strain evidence="1">BeijingLab</strain>
    </source>
</reference>
<keyword evidence="2" id="KW-1185">Reference proteome</keyword>
<protein>
    <submittedName>
        <fullName evidence="1">Uncharacterized protein</fullName>
    </submittedName>
</protein>
<evidence type="ECO:0000313" key="2">
    <source>
        <dbReference type="Proteomes" id="UP001231649"/>
    </source>
</evidence>
<sequence>MTLCSNLFPNKEAFIVFALYIILFVFQGVFVTASKTENGGYAYNTTLVVFLSELLKLCISAILYTYKRDYYRQNHKPYVIYINKPHILTAIVANYKLLLMYFVPSLLYCFYNNLAFINLSHYDPTSYYILLQFRVVLTALLFQFLFKQKLAFMQWISLCILTMGCMIKNFDAAAIQSKGDTDLWSQLFNIYFLSINFQNFCSCLAGTYNEYLLKTKGSNVDIFLQNVFMYLDSVICNFIILMLKGELGTIFDDFGSLADIFVILIIINSAVVGIVTSFFLKNLNSILKTYASALELIITAVVCYILFNIVITAFTVLSICLVSIAVAMYFKNPVSNVNMNMNMTDGKDKEPLLEVTTKK</sequence>
<evidence type="ECO:0000313" key="1">
    <source>
        <dbReference type="EMBL" id="KAJ8730745.1"/>
    </source>
</evidence>
<comment type="caution">
    <text evidence="1">The sequence shown here is derived from an EMBL/GenBank/DDBJ whole genome shotgun (WGS) entry which is preliminary data.</text>
</comment>
<accession>A0ACC2R1Y5</accession>
<proteinExistence type="predicted"/>
<name>A0ACC2R1Y5_9NEOP</name>